<dbReference type="AlphaFoldDB" id="A0Q2E4"/>
<keyword evidence="1" id="KW-1133">Transmembrane helix</keyword>
<sequence length="43" mass="5009">MRMFWTILTAVALIWYVFTTLIVGVKGYQDLRKMLGTISSRNN</sequence>
<gene>
    <name evidence="2" type="ordered locus">NT01CX_0298</name>
</gene>
<protein>
    <submittedName>
        <fullName evidence="2">Uncharacterized protein</fullName>
    </submittedName>
</protein>
<evidence type="ECO:0000313" key="3">
    <source>
        <dbReference type="Proteomes" id="UP000008220"/>
    </source>
</evidence>
<feature type="transmembrane region" description="Helical" evidence="1">
    <location>
        <begin position="6"/>
        <end position="25"/>
    </location>
</feature>
<evidence type="ECO:0000313" key="2">
    <source>
        <dbReference type="EMBL" id="ABK62383.1"/>
    </source>
</evidence>
<proteinExistence type="predicted"/>
<dbReference type="KEGG" id="cno:NT01CX_0298"/>
<dbReference type="RefSeq" id="WP_011722781.1">
    <property type="nucleotide sequence ID" value="NC_008593.1"/>
</dbReference>
<organism evidence="2 3">
    <name type="scientific">Clostridium novyi (strain NT)</name>
    <dbReference type="NCBI Taxonomy" id="386415"/>
    <lineage>
        <taxon>Bacteria</taxon>
        <taxon>Bacillati</taxon>
        <taxon>Bacillota</taxon>
        <taxon>Clostridia</taxon>
        <taxon>Eubacteriales</taxon>
        <taxon>Clostridiaceae</taxon>
        <taxon>Clostridium</taxon>
    </lineage>
</organism>
<keyword evidence="1" id="KW-0812">Transmembrane</keyword>
<dbReference type="HOGENOM" id="CLU_217307_0_0_9"/>
<accession>A0Q2E4</accession>
<dbReference type="EMBL" id="CP000382">
    <property type="protein sequence ID" value="ABK62383.1"/>
    <property type="molecule type" value="Genomic_DNA"/>
</dbReference>
<keyword evidence="1" id="KW-0472">Membrane</keyword>
<dbReference type="STRING" id="386415.NT01CX_0298"/>
<reference evidence="2 3" key="1">
    <citation type="journal article" date="2006" name="Nat. Biotechnol.">
        <title>The genome and transcriptomes of the anti-tumor agent Clostridium novyi-NT.</title>
        <authorList>
            <person name="Bettegowda C."/>
            <person name="Huang X."/>
            <person name="Lin J."/>
            <person name="Cheong I."/>
            <person name="Kohli M."/>
            <person name="Szabo S.A."/>
            <person name="Zhang X."/>
            <person name="Diaz L.A. Jr."/>
            <person name="Velculescu V.E."/>
            <person name="Parmigiani G."/>
            <person name="Kinzler K.W."/>
            <person name="Vogelstein B."/>
            <person name="Zhou S."/>
        </authorList>
    </citation>
    <scope>NUCLEOTIDE SEQUENCE [LARGE SCALE GENOMIC DNA]</scope>
    <source>
        <strain evidence="2 3">NT</strain>
    </source>
</reference>
<evidence type="ECO:0000256" key="1">
    <source>
        <dbReference type="SAM" id="Phobius"/>
    </source>
</evidence>
<dbReference type="Proteomes" id="UP000008220">
    <property type="component" value="Chromosome"/>
</dbReference>
<keyword evidence="3" id="KW-1185">Reference proteome</keyword>
<name>A0Q2E4_CLONN</name>